<gene>
    <name evidence="1" type="ORF">GSCOC_T00032826001</name>
</gene>
<dbReference type="Proteomes" id="UP000295252">
    <property type="component" value="Chromosome III"/>
</dbReference>
<evidence type="ECO:0000313" key="2">
    <source>
        <dbReference type="Proteomes" id="UP000295252"/>
    </source>
</evidence>
<dbReference type="EMBL" id="HG739089">
    <property type="protein sequence ID" value="CDP00756.1"/>
    <property type="molecule type" value="Genomic_DNA"/>
</dbReference>
<accession>A0A068TX08</accession>
<name>A0A068TX08_COFCA</name>
<keyword evidence="2" id="KW-1185">Reference proteome</keyword>
<sequence>MIRLRMKRRKRKSAEMYPFLVVEEKAEEEEKLEELALVMVARISRSKFLKPKPIVFFCCCCRLSCLLNKNNCGST</sequence>
<dbReference type="InParanoid" id="A0A068TX08"/>
<protein>
    <submittedName>
        <fullName evidence="1">Uncharacterized protein</fullName>
    </submittedName>
</protein>
<reference evidence="2" key="1">
    <citation type="journal article" date="2014" name="Science">
        <title>The coffee genome provides insight into the convergent evolution of caffeine biosynthesis.</title>
        <authorList>
            <person name="Denoeud F."/>
            <person name="Carretero-Paulet L."/>
            <person name="Dereeper A."/>
            <person name="Droc G."/>
            <person name="Guyot R."/>
            <person name="Pietrella M."/>
            <person name="Zheng C."/>
            <person name="Alberti A."/>
            <person name="Anthony F."/>
            <person name="Aprea G."/>
            <person name="Aury J.M."/>
            <person name="Bento P."/>
            <person name="Bernard M."/>
            <person name="Bocs S."/>
            <person name="Campa C."/>
            <person name="Cenci A."/>
            <person name="Combes M.C."/>
            <person name="Crouzillat D."/>
            <person name="Da Silva C."/>
            <person name="Daddiego L."/>
            <person name="De Bellis F."/>
            <person name="Dussert S."/>
            <person name="Garsmeur O."/>
            <person name="Gayraud T."/>
            <person name="Guignon V."/>
            <person name="Jahn K."/>
            <person name="Jamilloux V."/>
            <person name="Joet T."/>
            <person name="Labadie K."/>
            <person name="Lan T."/>
            <person name="Leclercq J."/>
            <person name="Lepelley M."/>
            <person name="Leroy T."/>
            <person name="Li L.T."/>
            <person name="Librado P."/>
            <person name="Lopez L."/>
            <person name="Munoz A."/>
            <person name="Noel B."/>
            <person name="Pallavicini A."/>
            <person name="Perrotta G."/>
            <person name="Poncet V."/>
            <person name="Pot D."/>
            <person name="Priyono X."/>
            <person name="Rigoreau M."/>
            <person name="Rouard M."/>
            <person name="Rozas J."/>
            <person name="Tranchant-Dubreuil C."/>
            <person name="VanBuren R."/>
            <person name="Zhang Q."/>
            <person name="Andrade A.C."/>
            <person name="Argout X."/>
            <person name="Bertrand B."/>
            <person name="de Kochko A."/>
            <person name="Graziosi G."/>
            <person name="Henry R.J."/>
            <person name="Jayarama X."/>
            <person name="Ming R."/>
            <person name="Nagai C."/>
            <person name="Rounsley S."/>
            <person name="Sankoff D."/>
            <person name="Giuliano G."/>
            <person name="Albert V.A."/>
            <person name="Wincker P."/>
            <person name="Lashermes P."/>
        </authorList>
    </citation>
    <scope>NUCLEOTIDE SEQUENCE [LARGE SCALE GENOMIC DNA]</scope>
    <source>
        <strain evidence="2">cv. DH200-94</strain>
    </source>
</reference>
<evidence type="ECO:0000313" key="1">
    <source>
        <dbReference type="EMBL" id="CDP00756.1"/>
    </source>
</evidence>
<dbReference type="AlphaFoldDB" id="A0A068TX08"/>
<organism evidence="1 2">
    <name type="scientific">Coffea canephora</name>
    <name type="common">Robusta coffee</name>
    <dbReference type="NCBI Taxonomy" id="49390"/>
    <lineage>
        <taxon>Eukaryota</taxon>
        <taxon>Viridiplantae</taxon>
        <taxon>Streptophyta</taxon>
        <taxon>Embryophyta</taxon>
        <taxon>Tracheophyta</taxon>
        <taxon>Spermatophyta</taxon>
        <taxon>Magnoliopsida</taxon>
        <taxon>eudicotyledons</taxon>
        <taxon>Gunneridae</taxon>
        <taxon>Pentapetalae</taxon>
        <taxon>asterids</taxon>
        <taxon>lamiids</taxon>
        <taxon>Gentianales</taxon>
        <taxon>Rubiaceae</taxon>
        <taxon>Ixoroideae</taxon>
        <taxon>Gardenieae complex</taxon>
        <taxon>Bertiereae - Coffeeae clade</taxon>
        <taxon>Coffeeae</taxon>
        <taxon>Coffea</taxon>
    </lineage>
</organism>
<proteinExistence type="predicted"/>
<dbReference type="Gramene" id="CDP00756">
    <property type="protein sequence ID" value="CDP00756"/>
    <property type="gene ID" value="GSCOC_T00032826001"/>
</dbReference>